<feature type="compositionally biased region" description="Polar residues" evidence="1">
    <location>
        <begin position="211"/>
        <end position="222"/>
    </location>
</feature>
<keyword evidence="3" id="KW-1185">Reference proteome</keyword>
<organism evidence="2 3">
    <name type="scientific">Dorcoceras hygrometricum</name>
    <dbReference type="NCBI Taxonomy" id="472368"/>
    <lineage>
        <taxon>Eukaryota</taxon>
        <taxon>Viridiplantae</taxon>
        <taxon>Streptophyta</taxon>
        <taxon>Embryophyta</taxon>
        <taxon>Tracheophyta</taxon>
        <taxon>Spermatophyta</taxon>
        <taxon>Magnoliopsida</taxon>
        <taxon>eudicotyledons</taxon>
        <taxon>Gunneridae</taxon>
        <taxon>Pentapetalae</taxon>
        <taxon>asterids</taxon>
        <taxon>lamiids</taxon>
        <taxon>Lamiales</taxon>
        <taxon>Gesneriaceae</taxon>
        <taxon>Didymocarpoideae</taxon>
        <taxon>Trichosporeae</taxon>
        <taxon>Loxocarpinae</taxon>
        <taxon>Dorcoceras</taxon>
    </lineage>
</organism>
<protein>
    <submittedName>
        <fullName evidence="2">Uncharacterized protein</fullName>
    </submittedName>
</protein>
<evidence type="ECO:0000313" key="3">
    <source>
        <dbReference type="Proteomes" id="UP000250235"/>
    </source>
</evidence>
<dbReference type="EMBL" id="KV002021">
    <property type="protein sequence ID" value="KZV38220.1"/>
    <property type="molecule type" value="Genomic_DNA"/>
</dbReference>
<evidence type="ECO:0000256" key="1">
    <source>
        <dbReference type="SAM" id="MobiDB-lite"/>
    </source>
</evidence>
<proteinExistence type="predicted"/>
<feature type="region of interest" description="Disordered" evidence="1">
    <location>
        <begin position="43"/>
        <end position="66"/>
    </location>
</feature>
<accession>A0A2Z7C1A3</accession>
<dbReference type="AlphaFoldDB" id="A0A2Z7C1A3"/>
<name>A0A2Z7C1A3_9LAMI</name>
<gene>
    <name evidence="2" type="ORF">F511_18719</name>
</gene>
<reference evidence="2 3" key="1">
    <citation type="journal article" date="2015" name="Proc. Natl. Acad. Sci. U.S.A.">
        <title>The resurrection genome of Boea hygrometrica: A blueprint for survival of dehydration.</title>
        <authorList>
            <person name="Xiao L."/>
            <person name="Yang G."/>
            <person name="Zhang L."/>
            <person name="Yang X."/>
            <person name="Zhao S."/>
            <person name="Ji Z."/>
            <person name="Zhou Q."/>
            <person name="Hu M."/>
            <person name="Wang Y."/>
            <person name="Chen M."/>
            <person name="Xu Y."/>
            <person name="Jin H."/>
            <person name="Xiao X."/>
            <person name="Hu G."/>
            <person name="Bao F."/>
            <person name="Hu Y."/>
            <person name="Wan P."/>
            <person name="Li L."/>
            <person name="Deng X."/>
            <person name="Kuang T."/>
            <person name="Xiang C."/>
            <person name="Zhu J.K."/>
            <person name="Oliver M.J."/>
            <person name="He Y."/>
        </authorList>
    </citation>
    <scope>NUCLEOTIDE SEQUENCE [LARGE SCALE GENOMIC DNA]</scope>
    <source>
        <strain evidence="3">cv. XS01</strain>
    </source>
</reference>
<evidence type="ECO:0000313" key="2">
    <source>
        <dbReference type="EMBL" id="KZV38220.1"/>
    </source>
</evidence>
<dbReference type="Proteomes" id="UP000250235">
    <property type="component" value="Unassembled WGS sequence"/>
</dbReference>
<feature type="region of interest" description="Disordered" evidence="1">
    <location>
        <begin position="205"/>
        <end position="224"/>
    </location>
</feature>
<sequence length="311" mass="34612">MSTVHGWKQDALTATFKPRPITSGLAAHDNLLRPASFRLQTGMETSDLKRGIQPLHPSSKLTGRSPKIGEKLVGSWLQCPPRPDLASTMYSAQRTAQHANATSSRIQQLASQQIMALAQIMSTVTLDQLRAFRSAQTTKLTPSWTSRRDASTNNLRTQQISPTIAHSYYSSNRFQPRPVYALILSAKSVGIHVAKNKSTLSELVERKKSTGDTQSESKTTIGRASMRPTVPIQMMRAPKHKLILLEDSDSEDPKPFPKDIKVLALVIQTTMFRMKVQILSVPDDETLSLDAFYRNLRGKNPTLLGRHQEIS</sequence>